<name>A0A1D1URX4_RAMVA</name>
<proteinExistence type="predicted"/>
<organism evidence="1 2">
    <name type="scientific">Ramazzottius varieornatus</name>
    <name type="common">Water bear</name>
    <name type="synonym">Tardigrade</name>
    <dbReference type="NCBI Taxonomy" id="947166"/>
    <lineage>
        <taxon>Eukaryota</taxon>
        <taxon>Metazoa</taxon>
        <taxon>Ecdysozoa</taxon>
        <taxon>Tardigrada</taxon>
        <taxon>Eutardigrada</taxon>
        <taxon>Parachela</taxon>
        <taxon>Hypsibioidea</taxon>
        <taxon>Ramazzottiidae</taxon>
        <taxon>Ramazzottius</taxon>
    </lineage>
</organism>
<dbReference type="EMBL" id="BDGG01000001">
    <property type="protein sequence ID" value="GAU90462.1"/>
    <property type="molecule type" value="Genomic_DNA"/>
</dbReference>
<sequence length="107" mass="11983">MLLEMFELDASTDVDCDGAIDCLFRHWLKGNVEEQEKDQWTKKQSTVWPPVSGSIFDSSSHKQQSSLGSTFMSSQETETVTKTSFVEFGQQTPPSTLCKNISLDILS</sequence>
<reference evidence="1 2" key="1">
    <citation type="journal article" date="2016" name="Nat. Commun.">
        <title>Extremotolerant tardigrade genome and improved radiotolerance of human cultured cells by tardigrade-unique protein.</title>
        <authorList>
            <person name="Hashimoto T."/>
            <person name="Horikawa D.D."/>
            <person name="Saito Y."/>
            <person name="Kuwahara H."/>
            <person name="Kozuka-Hata H."/>
            <person name="Shin-I T."/>
            <person name="Minakuchi Y."/>
            <person name="Ohishi K."/>
            <person name="Motoyama A."/>
            <person name="Aizu T."/>
            <person name="Enomoto A."/>
            <person name="Kondo K."/>
            <person name="Tanaka S."/>
            <person name="Hara Y."/>
            <person name="Koshikawa S."/>
            <person name="Sagara H."/>
            <person name="Miura T."/>
            <person name="Yokobori S."/>
            <person name="Miyagawa K."/>
            <person name="Suzuki Y."/>
            <person name="Kubo T."/>
            <person name="Oyama M."/>
            <person name="Kohara Y."/>
            <person name="Fujiyama A."/>
            <person name="Arakawa K."/>
            <person name="Katayama T."/>
            <person name="Toyoda A."/>
            <person name="Kunieda T."/>
        </authorList>
    </citation>
    <scope>NUCLEOTIDE SEQUENCE [LARGE SCALE GENOMIC DNA]</scope>
    <source>
        <strain evidence="1 2">YOKOZUNA-1</strain>
    </source>
</reference>
<evidence type="ECO:0000313" key="2">
    <source>
        <dbReference type="Proteomes" id="UP000186922"/>
    </source>
</evidence>
<evidence type="ECO:0000313" key="1">
    <source>
        <dbReference type="EMBL" id="GAU90462.1"/>
    </source>
</evidence>
<keyword evidence="2" id="KW-1185">Reference proteome</keyword>
<dbReference type="Proteomes" id="UP000186922">
    <property type="component" value="Unassembled WGS sequence"/>
</dbReference>
<dbReference type="AlphaFoldDB" id="A0A1D1URX4"/>
<accession>A0A1D1URX4</accession>
<comment type="caution">
    <text evidence="1">The sequence shown here is derived from an EMBL/GenBank/DDBJ whole genome shotgun (WGS) entry which is preliminary data.</text>
</comment>
<gene>
    <name evidence="1" type="primary">RvY_02873-1</name>
    <name evidence="1" type="synonym">RvY_02873.1</name>
    <name evidence="1" type="ORF">RvY_02873</name>
</gene>
<protein>
    <submittedName>
        <fullName evidence="1">Uncharacterized protein</fullName>
    </submittedName>
</protein>